<feature type="compositionally biased region" description="Basic and acidic residues" evidence="1">
    <location>
        <begin position="152"/>
        <end position="162"/>
    </location>
</feature>
<dbReference type="HOGENOM" id="CLU_1634362_0_0_11"/>
<feature type="region of interest" description="Disordered" evidence="1">
    <location>
        <begin position="134"/>
        <end position="173"/>
    </location>
</feature>
<evidence type="ECO:0000313" key="3">
    <source>
        <dbReference type="Proteomes" id="UP000000844"/>
    </source>
</evidence>
<sequence>MTLSADVTNLYTAGRTFLPQAAEKYGEGAQEIHKTGQLDESAFRRDKVTNADGTRKPHWTDDPRNGGKDQFTTVSDLGRMQPQWSELRNMLQDQVLVVTRNSLVRAGSALCQIAEHYAATDGEARDALEKVRANLNTTSDPTYRPPSYIPEAPRHDDPHPEPDNGNDNPRGPR</sequence>
<proteinExistence type="predicted"/>
<feature type="compositionally biased region" description="Basic and acidic residues" evidence="1">
    <location>
        <begin position="50"/>
        <end position="67"/>
    </location>
</feature>
<gene>
    <name evidence="2" type="ordered locus">Snas_4912</name>
</gene>
<keyword evidence="3" id="KW-1185">Reference proteome</keyword>
<protein>
    <recommendedName>
        <fullName evidence="4">ESX-1 secretion-associated protein EspA/EspE-like domain-containing protein</fullName>
    </recommendedName>
</protein>
<dbReference type="KEGG" id="sna:Snas_4912"/>
<evidence type="ECO:0008006" key="4">
    <source>
        <dbReference type="Google" id="ProtNLM"/>
    </source>
</evidence>
<feature type="region of interest" description="Disordered" evidence="1">
    <location>
        <begin position="50"/>
        <end position="74"/>
    </location>
</feature>
<dbReference type="STRING" id="446470.Snas_4912"/>
<name>D3Q9K7_STANL</name>
<dbReference type="RefSeq" id="WP_013020124.1">
    <property type="nucleotide sequence ID" value="NC_013947.1"/>
</dbReference>
<dbReference type="OrthoDB" id="9897002at2"/>
<dbReference type="AlphaFoldDB" id="D3Q9K7"/>
<accession>D3Q9K7</accession>
<dbReference type="Proteomes" id="UP000000844">
    <property type="component" value="Chromosome"/>
</dbReference>
<reference evidence="2 3" key="1">
    <citation type="journal article" date="2009" name="Stand. Genomic Sci.">
        <title>Complete genome sequence of Stackebrandtia nassauensis type strain (LLR-40K-21).</title>
        <authorList>
            <person name="Munk C."/>
            <person name="Lapidus A."/>
            <person name="Copeland A."/>
            <person name="Jando M."/>
            <person name="Mayilraj S."/>
            <person name="Glavina Del Rio T."/>
            <person name="Nolan M."/>
            <person name="Chen F."/>
            <person name="Lucas S."/>
            <person name="Tice H."/>
            <person name="Cheng J.F."/>
            <person name="Han C."/>
            <person name="Detter J.C."/>
            <person name="Bruce D."/>
            <person name="Goodwin L."/>
            <person name="Chain P."/>
            <person name="Pitluck S."/>
            <person name="Goker M."/>
            <person name="Ovchinikova G."/>
            <person name="Pati A."/>
            <person name="Ivanova N."/>
            <person name="Mavromatis K."/>
            <person name="Chen A."/>
            <person name="Palaniappan K."/>
            <person name="Land M."/>
            <person name="Hauser L."/>
            <person name="Chang Y.J."/>
            <person name="Jeffries C.D."/>
            <person name="Bristow J."/>
            <person name="Eisen J.A."/>
            <person name="Markowitz V."/>
            <person name="Hugenholtz P."/>
            <person name="Kyrpides N.C."/>
            <person name="Klenk H.P."/>
        </authorList>
    </citation>
    <scope>NUCLEOTIDE SEQUENCE [LARGE SCALE GENOMIC DNA]</scope>
    <source>
        <strain evidence="3">DSM 44728 / CIP 108903 / NRRL B-16338 / NBRC 102104 / LLR-40K-21</strain>
    </source>
</reference>
<organism evidence="2 3">
    <name type="scientific">Stackebrandtia nassauensis (strain DSM 44728 / CIP 108903 / NRRL B-16338 / NBRC 102104 / LLR-40K-21)</name>
    <dbReference type="NCBI Taxonomy" id="446470"/>
    <lineage>
        <taxon>Bacteria</taxon>
        <taxon>Bacillati</taxon>
        <taxon>Actinomycetota</taxon>
        <taxon>Actinomycetes</taxon>
        <taxon>Glycomycetales</taxon>
        <taxon>Glycomycetaceae</taxon>
        <taxon>Stackebrandtia</taxon>
    </lineage>
</organism>
<evidence type="ECO:0000313" key="2">
    <source>
        <dbReference type="EMBL" id="ADD44553.1"/>
    </source>
</evidence>
<dbReference type="EMBL" id="CP001778">
    <property type="protein sequence ID" value="ADD44553.1"/>
    <property type="molecule type" value="Genomic_DNA"/>
</dbReference>
<evidence type="ECO:0000256" key="1">
    <source>
        <dbReference type="SAM" id="MobiDB-lite"/>
    </source>
</evidence>